<reference evidence="1" key="2">
    <citation type="submission" date="2023-06" db="EMBL/GenBank/DDBJ databases">
        <authorList>
            <person name="Ma L."/>
            <person name="Liu K.-W."/>
            <person name="Li Z."/>
            <person name="Hsiao Y.-Y."/>
            <person name="Qi Y."/>
            <person name="Fu T."/>
            <person name="Tang G."/>
            <person name="Zhang D."/>
            <person name="Sun W.-H."/>
            <person name="Liu D.-K."/>
            <person name="Li Y."/>
            <person name="Chen G.-Z."/>
            <person name="Liu X.-D."/>
            <person name="Liao X.-Y."/>
            <person name="Jiang Y.-T."/>
            <person name="Yu X."/>
            <person name="Hao Y."/>
            <person name="Huang J."/>
            <person name="Zhao X.-W."/>
            <person name="Ke S."/>
            <person name="Chen Y.-Y."/>
            <person name="Wu W.-L."/>
            <person name="Hsu J.-L."/>
            <person name="Lin Y.-F."/>
            <person name="Huang M.-D."/>
            <person name="Li C.-Y."/>
            <person name="Huang L."/>
            <person name="Wang Z.-W."/>
            <person name="Zhao X."/>
            <person name="Zhong W.-Y."/>
            <person name="Peng D.-H."/>
            <person name="Ahmad S."/>
            <person name="Lan S."/>
            <person name="Zhang J.-S."/>
            <person name="Tsai W.-C."/>
            <person name="Van De Peer Y."/>
            <person name="Liu Z.-J."/>
        </authorList>
    </citation>
    <scope>NUCLEOTIDE SEQUENCE</scope>
    <source>
        <strain evidence="1">CP</strain>
        <tissue evidence="1">Leaves</tissue>
    </source>
</reference>
<dbReference type="GO" id="GO:0005506">
    <property type="term" value="F:iron ion binding"/>
    <property type="evidence" value="ECO:0007669"/>
    <property type="project" value="InterPro"/>
</dbReference>
<gene>
    <name evidence="1" type="ORF">QJS10_CPB21g01603</name>
</gene>
<protein>
    <submittedName>
        <fullName evidence="1">Uncharacterized protein</fullName>
    </submittedName>
</protein>
<dbReference type="InterPro" id="IPR036396">
    <property type="entry name" value="Cyt_P450_sf"/>
</dbReference>
<keyword evidence="2" id="KW-1185">Reference proteome</keyword>
<reference evidence="1" key="1">
    <citation type="journal article" date="2023" name="Nat. Commun.">
        <title>Diploid and tetraploid genomes of Acorus and the evolution of monocots.</title>
        <authorList>
            <person name="Ma L."/>
            <person name="Liu K.W."/>
            <person name="Li Z."/>
            <person name="Hsiao Y.Y."/>
            <person name="Qi Y."/>
            <person name="Fu T."/>
            <person name="Tang G.D."/>
            <person name="Zhang D."/>
            <person name="Sun W.H."/>
            <person name="Liu D.K."/>
            <person name="Li Y."/>
            <person name="Chen G.Z."/>
            <person name="Liu X.D."/>
            <person name="Liao X.Y."/>
            <person name="Jiang Y.T."/>
            <person name="Yu X."/>
            <person name="Hao Y."/>
            <person name="Huang J."/>
            <person name="Zhao X.W."/>
            <person name="Ke S."/>
            <person name="Chen Y.Y."/>
            <person name="Wu W.L."/>
            <person name="Hsu J.L."/>
            <person name="Lin Y.F."/>
            <person name="Huang M.D."/>
            <person name="Li C.Y."/>
            <person name="Huang L."/>
            <person name="Wang Z.W."/>
            <person name="Zhao X."/>
            <person name="Zhong W.Y."/>
            <person name="Peng D.H."/>
            <person name="Ahmad S."/>
            <person name="Lan S."/>
            <person name="Zhang J.S."/>
            <person name="Tsai W.C."/>
            <person name="Van de Peer Y."/>
            <person name="Liu Z.J."/>
        </authorList>
    </citation>
    <scope>NUCLEOTIDE SEQUENCE</scope>
    <source>
        <strain evidence="1">CP</strain>
    </source>
</reference>
<dbReference type="AlphaFoldDB" id="A0AAV9C436"/>
<dbReference type="GO" id="GO:0016705">
    <property type="term" value="F:oxidoreductase activity, acting on paired donors, with incorporation or reduction of molecular oxygen"/>
    <property type="evidence" value="ECO:0007669"/>
    <property type="project" value="InterPro"/>
</dbReference>
<dbReference type="Gene3D" id="1.10.630.10">
    <property type="entry name" value="Cytochrome P450"/>
    <property type="match status" value="1"/>
</dbReference>
<dbReference type="GO" id="GO:0020037">
    <property type="term" value="F:heme binding"/>
    <property type="evidence" value="ECO:0007669"/>
    <property type="project" value="InterPro"/>
</dbReference>
<dbReference type="GO" id="GO:0004497">
    <property type="term" value="F:monooxygenase activity"/>
    <property type="evidence" value="ECO:0007669"/>
    <property type="project" value="InterPro"/>
</dbReference>
<organism evidence="1 2">
    <name type="scientific">Acorus calamus</name>
    <name type="common">Sweet flag</name>
    <dbReference type="NCBI Taxonomy" id="4465"/>
    <lineage>
        <taxon>Eukaryota</taxon>
        <taxon>Viridiplantae</taxon>
        <taxon>Streptophyta</taxon>
        <taxon>Embryophyta</taxon>
        <taxon>Tracheophyta</taxon>
        <taxon>Spermatophyta</taxon>
        <taxon>Magnoliopsida</taxon>
        <taxon>Liliopsida</taxon>
        <taxon>Acoraceae</taxon>
        <taxon>Acorus</taxon>
    </lineage>
</organism>
<sequence>MGPPHLPPLHPLLSSPNDDVITAMLSMKDEEGQTVPRPEILDNLITLVIASHDTGASLNASFVRHLAMNEDTLKHISED</sequence>
<dbReference type="SUPFAM" id="SSF48264">
    <property type="entry name" value="Cytochrome P450"/>
    <property type="match status" value="1"/>
</dbReference>
<comment type="caution">
    <text evidence="1">The sequence shown here is derived from an EMBL/GenBank/DDBJ whole genome shotgun (WGS) entry which is preliminary data.</text>
</comment>
<name>A0AAV9C436_ACOCL</name>
<evidence type="ECO:0000313" key="1">
    <source>
        <dbReference type="EMBL" id="KAK1283431.1"/>
    </source>
</evidence>
<proteinExistence type="predicted"/>
<dbReference type="EMBL" id="JAUJYO010000021">
    <property type="protein sequence ID" value="KAK1283431.1"/>
    <property type="molecule type" value="Genomic_DNA"/>
</dbReference>
<dbReference type="Proteomes" id="UP001180020">
    <property type="component" value="Unassembled WGS sequence"/>
</dbReference>
<accession>A0AAV9C436</accession>
<evidence type="ECO:0000313" key="2">
    <source>
        <dbReference type="Proteomes" id="UP001180020"/>
    </source>
</evidence>